<keyword evidence="4" id="KW-1185">Reference proteome</keyword>
<dbReference type="GO" id="GO:0005739">
    <property type="term" value="C:mitochondrion"/>
    <property type="evidence" value="ECO:0007669"/>
    <property type="project" value="UniProtKB-ARBA"/>
</dbReference>
<dbReference type="EMBL" id="CAJVCH010188237">
    <property type="protein sequence ID" value="CAG7730039.1"/>
    <property type="molecule type" value="Genomic_DNA"/>
</dbReference>
<protein>
    <recommendedName>
        <fullName evidence="2">DUF155 domain-containing protein</fullName>
    </recommendedName>
</protein>
<name>A0A8J2P3V1_9HEXA</name>
<dbReference type="GO" id="GO:0070131">
    <property type="term" value="P:positive regulation of mitochondrial translation"/>
    <property type="evidence" value="ECO:0007669"/>
    <property type="project" value="TreeGrafter"/>
</dbReference>
<dbReference type="Proteomes" id="UP000708208">
    <property type="component" value="Unassembled WGS sequence"/>
</dbReference>
<dbReference type="InterPro" id="IPR003734">
    <property type="entry name" value="DUF155"/>
</dbReference>
<dbReference type="Pfam" id="PF02582">
    <property type="entry name" value="DUF155"/>
    <property type="match status" value="1"/>
</dbReference>
<dbReference type="AlphaFoldDB" id="A0A8J2P3V1"/>
<evidence type="ECO:0000256" key="1">
    <source>
        <dbReference type="ARBA" id="ARBA00008306"/>
    </source>
</evidence>
<gene>
    <name evidence="3" type="ORF">AFUS01_LOCUS18714</name>
</gene>
<evidence type="ECO:0000313" key="3">
    <source>
        <dbReference type="EMBL" id="CAG7730039.1"/>
    </source>
</evidence>
<dbReference type="OrthoDB" id="242766at2759"/>
<proteinExistence type="inferred from homology"/>
<organism evidence="3 4">
    <name type="scientific">Allacma fusca</name>
    <dbReference type="NCBI Taxonomy" id="39272"/>
    <lineage>
        <taxon>Eukaryota</taxon>
        <taxon>Metazoa</taxon>
        <taxon>Ecdysozoa</taxon>
        <taxon>Arthropoda</taxon>
        <taxon>Hexapoda</taxon>
        <taxon>Collembola</taxon>
        <taxon>Symphypleona</taxon>
        <taxon>Sminthuridae</taxon>
        <taxon>Allacma</taxon>
    </lineage>
</organism>
<dbReference type="PANTHER" id="PTHR16255">
    <property type="entry name" value="REQUIRED FOR MEIOTIC NUCLEAR DIVISION PROTEIN 1 HOMOLOG"/>
    <property type="match status" value="1"/>
</dbReference>
<accession>A0A8J2P3V1</accession>
<comment type="caution">
    <text evidence="3">The sequence shown here is derived from an EMBL/GenBank/DDBJ whole genome shotgun (WGS) entry which is preliminary data.</text>
</comment>
<reference evidence="3" key="1">
    <citation type="submission" date="2021-06" db="EMBL/GenBank/DDBJ databases">
        <authorList>
            <person name="Hodson N. C."/>
            <person name="Mongue J. A."/>
            <person name="Jaron S. K."/>
        </authorList>
    </citation>
    <scope>NUCLEOTIDE SEQUENCE</scope>
</reference>
<dbReference type="PANTHER" id="PTHR16255:SF1">
    <property type="entry name" value="REQUIRED FOR MEIOTIC NUCLEAR DIVISION PROTEIN 1 HOMOLOG"/>
    <property type="match status" value="1"/>
</dbReference>
<feature type="domain" description="DUF155" evidence="2">
    <location>
        <begin position="176"/>
        <end position="355"/>
    </location>
</feature>
<evidence type="ECO:0000313" key="4">
    <source>
        <dbReference type="Proteomes" id="UP000708208"/>
    </source>
</evidence>
<comment type="similarity">
    <text evidence="1">Belongs to the RMD1/sif2 family.</text>
</comment>
<evidence type="ECO:0000259" key="2">
    <source>
        <dbReference type="Pfam" id="PF02582"/>
    </source>
</evidence>
<sequence length="410" mass="47422">MASTARRLMGFAVNSCMQFGNHKLVSVTRLSIYGHCRPLSQTTVRSFHFSDVNRNDIGSGKFGSGVNNAVTNTTSGTDWSPRLTSSNVTKKRTKRKAGSKVIMDEFGVRGYDHHHDEMTFPVVAYATCEEMNLEELRKGLLKQGLYTPTEWDEDLDLEDVVHSTAKYSIGVEAREIFFFREGAVVFWNVPDLERFSVLKFMKNFQVRSYQEMEVMQESEYMLYANVNESTRLTNKGKILIKGITDDSVEAILEKYTFSNAMALSVKLGIWESTLEKFVDGIEHVVEELKYAKKIKLTRDKVLQKTGVLFSLRHELNLNSDLLDTPDFYWERDRLESLYQKTINYLSINRRTKVMNEKLNQCFELLELILSHLNDKHHVRLEWLIILLITVEVGFEILHVLDRFGKATVYY</sequence>
<dbReference type="InterPro" id="IPR051624">
    <property type="entry name" value="RMD1/Sad1-interacting"/>
</dbReference>